<protein>
    <submittedName>
        <fullName evidence="1">Uncharacterized protein</fullName>
    </submittedName>
</protein>
<dbReference type="AlphaFoldDB" id="A0A916TCV4"/>
<accession>A0A916TCV4</accession>
<reference evidence="1" key="2">
    <citation type="submission" date="2020-09" db="EMBL/GenBank/DDBJ databases">
        <authorList>
            <person name="Sun Q."/>
            <person name="Zhou Y."/>
        </authorList>
    </citation>
    <scope>NUCLEOTIDE SEQUENCE</scope>
    <source>
        <strain evidence="1">CGMCC 1.12426</strain>
    </source>
</reference>
<evidence type="ECO:0000313" key="1">
    <source>
        <dbReference type="EMBL" id="GGB40194.1"/>
    </source>
</evidence>
<gene>
    <name evidence="1" type="ORF">GCM10011316_10330</name>
</gene>
<name>A0A916TCV4_9HYPH</name>
<evidence type="ECO:0000313" key="2">
    <source>
        <dbReference type="Proteomes" id="UP000605148"/>
    </source>
</evidence>
<comment type="caution">
    <text evidence="1">The sequence shown here is derived from an EMBL/GenBank/DDBJ whole genome shotgun (WGS) entry which is preliminary data.</text>
</comment>
<keyword evidence="2" id="KW-1185">Reference proteome</keyword>
<proteinExistence type="predicted"/>
<dbReference type="EMBL" id="BMFA01000002">
    <property type="protein sequence ID" value="GGB40194.1"/>
    <property type="molecule type" value="Genomic_DNA"/>
</dbReference>
<organism evidence="1 2">
    <name type="scientific">Roseibium aquae</name>
    <dbReference type="NCBI Taxonomy" id="1323746"/>
    <lineage>
        <taxon>Bacteria</taxon>
        <taxon>Pseudomonadati</taxon>
        <taxon>Pseudomonadota</taxon>
        <taxon>Alphaproteobacteria</taxon>
        <taxon>Hyphomicrobiales</taxon>
        <taxon>Stappiaceae</taxon>
        <taxon>Roseibium</taxon>
    </lineage>
</organism>
<sequence length="121" mass="13678">MAPDRFSILGKDHGGQKFVGLARKLEKLAAGGRHIVRFGPAAPFEGKDLIRSDDQIMRPAGTDILRFRFGEDRCQIFRRKSRLQQWVFDCPLIDLSRVGFKCKTGIREQFSADPAPACKDK</sequence>
<reference evidence="1" key="1">
    <citation type="journal article" date="2014" name="Int. J. Syst. Evol. Microbiol.">
        <title>Complete genome sequence of Corynebacterium casei LMG S-19264T (=DSM 44701T), isolated from a smear-ripened cheese.</title>
        <authorList>
            <consortium name="US DOE Joint Genome Institute (JGI-PGF)"/>
            <person name="Walter F."/>
            <person name="Albersmeier A."/>
            <person name="Kalinowski J."/>
            <person name="Ruckert C."/>
        </authorList>
    </citation>
    <scope>NUCLEOTIDE SEQUENCE</scope>
    <source>
        <strain evidence="1">CGMCC 1.12426</strain>
    </source>
</reference>
<dbReference type="Proteomes" id="UP000605148">
    <property type="component" value="Unassembled WGS sequence"/>
</dbReference>